<organism evidence="2 3">
    <name type="scientific">Pseudomonas saponiphila</name>
    <dbReference type="NCBI Taxonomy" id="556534"/>
    <lineage>
        <taxon>Bacteria</taxon>
        <taxon>Pseudomonadati</taxon>
        <taxon>Pseudomonadota</taxon>
        <taxon>Gammaproteobacteria</taxon>
        <taxon>Pseudomonadales</taxon>
        <taxon>Pseudomonadaceae</taxon>
        <taxon>Pseudomonas</taxon>
    </lineage>
</organism>
<sequence length="137" mass="15348">MTLKTIKGFGAALWVLTFSLAGFADAAPKGPSVERLKQLALKECLDDNYERLQFYKAFDLHDASYFVDLVQLDREGSGLRPRALSNFVKQQTGSFHVGGPPMKNEAGYPINAIFERCMGFYHSPGLEAFIQNQLLKR</sequence>
<name>A0A1H4UMF2_9PSED</name>
<dbReference type="AlphaFoldDB" id="A0A1H4UMF2"/>
<evidence type="ECO:0008006" key="4">
    <source>
        <dbReference type="Google" id="ProtNLM"/>
    </source>
</evidence>
<proteinExistence type="predicted"/>
<keyword evidence="3" id="KW-1185">Reference proteome</keyword>
<dbReference type="RefSeq" id="WP_092317593.1">
    <property type="nucleotide sequence ID" value="NZ_FNTJ01000002.1"/>
</dbReference>
<keyword evidence="1" id="KW-0732">Signal</keyword>
<evidence type="ECO:0000256" key="1">
    <source>
        <dbReference type="SAM" id="SignalP"/>
    </source>
</evidence>
<gene>
    <name evidence="2" type="ORF">SAMN05216178_4520</name>
</gene>
<feature type="signal peptide" evidence="1">
    <location>
        <begin position="1"/>
        <end position="26"/>
    </location>
</feature>
<evidence type="ECO:0000313" key="3">
    <source>
        <dbReference type="Proteomes" id="UP000198982"/>
    </source>
</evidence>
<reference evidence="3" key="1">
    <citation type="submission" date="2016-10" db="EMBL/GenBank/DDBJ databases">
        <authorList>
            <person name="Varghese N."/>
            <person name="Submissions S."/>
        </authorList>
    </citation>
    <scope>NUCLEOTIDE SEQUENCE [LARGE SCALE GENOMIC DNA]</scope>
    <source>
        <strain evidence="3">DSM 9751</strain>
    </source>
</reference>
<accession>A0A1H4UMF2</accession>
<evidence type="ECO:0000313" key="2">
    <source>
        <dbReference type="EMBL" id="SEC69877.1"/>
    </source>
</evidence>
<feature type="chain" id="PRO_5011576054" description="Type VI secretion system (T6SS), amidase immunity protein" evidence="1">
    <location>
        <begin position="27"/>
        <end position="137"/>
    </location>
</feature>
<protein>
    <recommendedName>
        <fullName evidence="4">Type VI secretion system (T6SS), amidase immunity protein</fullName>
    </recommendedName>
</protein>
<dbReference type="Proteomes" id="UP000198982">
    <property type="component" value="Unassembled WGS sequence"/>
</dbReference>
<dbReference type="EMBL" id="FNTJ01000002">
    <property type="protein sequence ID" value="SEC69877.1"/>
    <property type="molecule type" value="Genomic_DNA"/>
</dbReference>